<protein>
    <submittedName>
        <fullName evidence="2">DNA-binding transcriptional regulator, MarR family</fullName>
    </submittedName>
</protein>
<organism evidence="2 3">
    <name type="scientific">Proteiniclasticum ruminis</name>
    <dbReference type="NCBI Taxonomy" id="398199"/>
    <lineage>
        <taxon>Bacteria</taxon>
        <taxon>Bacillati</taxon>
        <taxon>Bacillota</taxon>
        <taxon>Clostridia</taxon>
        <taxon>Eubacteriales</taxon>
        <taxon>Clostridiaceae</taxon>
        <taxon>Proteiniclasticum</taxon>
    </lineage>
</organism>
<evidence type="ECO:0000313" key="2">
    <source>
        <dbReference type="EMBL" id="SDI43336.1"/>
    </source>
</evidence>
<dbReference type="PANTHER" id="PTHR33164">
    <property type="entry name" value="TRANSCRIPTIONAL REGULATOR, MARR FAMILY"/>
    <property type="match status" value="1"/>
</dbReference>
<dbReference type="InterPro" id="IPR036390">
    <property type="entry name" value="WH_DNA-bd_sf"/>
</dbReference>
<dbReference type="PROSITE" id="PS50995">
    <property type="entry name" value="HTH_MARR_2"/>
    <property type="match status" value="1"/>
</dbReference>
<dbReference type="PANTHER" id="PTHR33164:SF43">
    <property type="entry name" value="HTH-TYPE TRANSCRIPTIONAL REPRESSOR YETL"/>
    <property type="match status" value="1"/>
</dbReference>
<keyword evidence="2" id="KW-0238">DNA-binding</keyword>
<dbReference type="Gene3D" id="1.10.10.10">
    <property type="entry name" value="Winged helix-like DNA-binding domain superfamily/Winged helix DNA-binding domain"/>
    <property type="match status" value="1"/>
</dbReference>
<accession>A0A1G8KIZ3</accession>
<dbReference type="AlphaFoldDB" id="A0A1G8KIZ3"/>
<reference evidence="2 3" key="1">
    <citation type="submission" date="2016-10" db="EMBL/GenBank/DDBJ databases">
        <authorList>
            <person name="de Groot N.N."/>
        </authorList>
    </citation>
    <scope>NUCLEOTIDE SEQUENCE [LARGE SCALE GENOMIC DNA]</scope>
    <source>
        <strain evidence="2 3">CGMCC 1.5058</strain>
    </source>
</reference>
<dbReference type="Proteomes" id="UP000183255">
    <property type="component" value="Unassembled WGS sequence"/>
</dbReference>
<dbReference type="InterPro" id="IPR000835">
    <property type="entry name" value="HTH_MarR-typ"/>
</dbReference>
<dbReference type="Pfam" id="PF12802">
    <property type="entry name" value="MarR_2"/>
    <property type="match status" value="1"/>
</dbReference>
<dbReference type="SUPFAM" id="SSF46785">
    <property type="entry name" value="Winged helix' DNA-binding domain"/>
    <property type="match status" value="1"/>
</dbReference>
<evidence type="ECO:0000259" key="1">
    <source>
        <dbReference type="PROSITE" id="PS50995"/>
    </source>
</evidence>
<feature type="domain" description="HTH marR-type" evidence="1">
    <location>
        <begin position="1"/>
        <end position="132"/>
    </location>
</feature>
<dbReference type="SMART" id="SM00347">
    <property type="entry name" value="HTH_MARR"/>
    <property type="match status" value="1"/>
</dbReference>
<gene>
    <name evidence="2" type="ORF">SAMN05421804_102332</name>
</gene>
<dbReference type="GO" id="GO:0006950">
    <property type="term" value="P:response to stress"/>
    <property type="evidence" value="ECO:0007669"/>
    <property type="project" value="TreeGrafter"/>
</dbReference>
<dbReference type="GO" id="GO:0003677">
    <property type="term" value="F:DNA binding"/>
    <property type="evidence" value="ECO:0007669"/>
    <property type="project" value="UniProtKB-KW"/>
</dbReference>
<dbReference type="InterPro" id="IPR036388">
    <property type="entry name" value="WH-like_DNA-bd_sf"/>
</dbReference>
<sequence length="136" mass="15766">MYFLLKLVGDAIESRANKRLKHFDMTLTQGRILSFLYERSGEKVAQKDLEEYFQVSHATIAGILKRLELKGYIRCETDTLDKRMKLVSLEPEYKSKSLKAAALQKEIEETLTRGIEELKVNEVRSLLQQMLVNLET</sequence>
<dbReference type="EMBL" id="FNDZ01000002">
    <property type="protein sequence ID" value="SDI43336.1"/>
    <property type="molecule type" value="Genomic_DNA"/>
</dbReference>
<name>A0A1G8KIZ3_9CLOT</name>
<evidence type="ECO:0000313" key="3">
    <source>
        <dbReference type="Proteomes" id="UP000183255"/>
    </source>
</evidence>
<dbReference type="GO" id="GO:0003700">
    <property type="term" value="F:DNA-binding transcription factor activity"/>
    <property type="evidence" value="ECO:0007669"/>
    <property type="project" value="InterPro"/>
</dbReference>
<proteinExistence type="predicted"/>
<dbReference type="InterPro" id="IPR039422">
    <property type="entry name" value="MarR/SlyA-like"/>
</dbReference>